<dbReference type="InterPro" id="IPR002491">
    <property type="entry name" value="ABC_transptr_periplasmic_BD"/>
</dbReference>
<dbReference type="CDD" id="cd01146">
    <property type="entry name" value="FhuD"/>
    <property type="match status" value="1"/>
</dbReference>
<evidence type="ECO:0000256" key="1">
    <source>
        <dbReference type="ARBA" id="ARBA00004193"/>
    </source>
</evidence>
<sequence>MSKKVIRLIITLIVIVIIVAGCGKDKDKKEKEMVTIKDALGTEKITKNPKRIVVLEYSFADYLASLNVKPVGIADDGNAKNITKTVRDKIGKYESVGSRPQPNMEVISKLKPDLIIADVSRHKKIKTELNKIAPTIMLVSGTGDYNANIDSFKTVAKAIGKEKEGGKRLEKHEKILAAVRKKIEHSSLKSAFAFGISNTGMFINNEDTFMGQFLIKMGIKPEVTKDKTAHIGERKGGPYIFLNNEELANINPKVMILATDGNTDKNRTKFIDPAVWKSLKAVKDHKVYDVDRSKWLKSRGIIASESMAEDLEKIVDKIENNKT</sequence>
<dbReference type="GO" id="GO:1901678">
    <property type="term" value="P:iron coordination entity transport"/>
    <property type="evidence" value="ECO:0007669"/>
    <property type="project" value="UniProtKB-ARBA"/>
</dbReference>
<dbReference type="SUPFAM" id="SSF53807">
    <property type="entry name" value="Helical backbone' metal receptor"/>
    <property type="match status" value="1"/>
</dbReference>
<comment type="similarity">
    <text evidence="2">Belongs to the bacterial solute-binding protein 8 family.</text>
</comment>
<keyword evidence="4" id="KW-0732">Signal</keyword>
<dbReference type="Proteomes" id="UP000044616">
    <property type="component" value="Unassembled WGS sequence"/>
</dbReference>
<dbReference type="PANTHER" id="PTHR30532:SF29">
    <property type="entry name" value="FE(3+) DICITRATE-BINDING PERIPLASMIC PROTEIN"/>
    <property type="match status" value="1"/>
</dbReference>
<evidence type="ECO:0000313" key="8">
    <source>
        <dbReference type="EMBL" id="CDR28217.1"/>
    </source>
</evidence>
<dbReference type="PROSITE" id="PS50983">
    <property type="entry name" value="FE_B12_PBP"/>
    <property type="match status" value="1"/>
</dbReference>
<dbReference type="RefSeq" id="WP_047530618.1">
    <property type="nucleotide sequence ID" value="NZ_CCEH01000009.1"/>
</dbReference>
<dbReference type="AlphaFoldDB" id="A0A077UM57"/>
<protein>
    <submittedName>
        <fullName evidence="8">Transport system extracellular binding lipoprotein</fullName>
    </submittedName>
</protein>
<accession>A0A077UM57</accession>
<evidence type="ECO:0000256" key="6">
    <source>
        <dbReference type="ARBA" id="ARBA00023288"/>
    </source>
</evidence>
<dbReference type="InterPro" id="IPR051313">
    <property type="entry name" value="Bact_iron-sidero_bind"/>
</dbReference>
<evidence type="ECO:0000259" key="7">
    <source>
        <dbReference type="PROSITE" id="PS50983"/>
    </source>
</evidence>
<evidence type="ECO:0000256" key="2">
    <source>
        <dbReference type="ARBA" id="ARBA00008814"/>
    </source>
</evidence>
<evidence type="ECO:0000256" key="4">
    <source>
        <dbReference type="ARBA" id="ARBA00022729"/>
    </source>
</evidence>
<evidence type="ECO:0000313" key="9">
    <source>
        <dbReference type="Proteomes" id="UP000044616"/>
    </source>
</evidence>
<dbReference type="EMBL" id="CCEH01000009">
    <property type="protein sequence ID" value="CDR28217.1"/>
    <property type="molecule type" value="Genomic_DNA"/>
</dbReference>
<comment type="subcellular location">
    <subcellularLocation>
        <location evidence="1">Cell membrane</location>
        <topology evidence="1">Lipid-anchor</topology>
    </subcellularLocation>
</comment>
<dbReference type="GO" id="GO:0005886">
    <property type="term" value="C:plasma membrane"/>
    <property type="evidence" value="ECO:0007669"/>
    <property type="project" value="UniProtKB-SubCell"/>
</dbReference>
<name>A0A077UM57_9STAP</name>
<evidence type="ECO:0000256" key="3">
    <source>
        <dbReference type="ARBA" id="ARBA00022448"/>
    </source>
</evidence>
<dbReference type="PROSITE" id="PS51257">
    <property type="entry name" value="PROKAR_LIPOPROTEIN"/>
    <property type="match status" value="1"/>
</dbReference>
<keyword evidence="6 8" id="KW-0449">Lipoprotein</keyword>
<proteinExistence type="inferred from homology"/>
<dbReference type="FunFam" id="3.40.50.1980:FF:000003">
    <property type="entry name" value="Iron ABC transporter substrate-binding protein"/>
    <property type="match status" value="1"/>
</dbReference>
<dbReference type="PANTHER" id="PTHR30532">
    <property type="entry name" value="IRON III DICITRATE-BINDING PERIPLASMIC PROTEIN"/>
    <property type="match status" value="1"/>
</dbReference>
<evidence type="ECO:0000256" key="5">
    <source>
        <dbReference type="ARBA" id="ARBA00023139"/>
    </source>
</evidence>
<reference evidence="8 9" key="1">
    <citation type="submission" date="2014-05" db="EMBL/GenBank/DDBJ databases">
        <authorList>
            <person name="Aslett A.Martin."/>
            <person name="De Silva Nishadi"/>
        </authorList>
    </citation>
    <scope>NUCLEOTIDE SEQUENCE [LARGE SCALE GENOMIC DNA]</scope>
</reference>
<feature type="domain" description="Fe/B12 periplasmic-binding" evidence="7">
    <location>
        <begin position="51"/>
        <end position="319"/>
    </location>
</feature>
<keyword evidence="3" id="KW-0813">Transport</keyword>
<dbReference type="Pfam" id="PF01497">
    <property type="entry name" value="Peripla_BP_2"/>
    <property type="match status" value="1"/>
</dbReference>
<organism evidence="8 9">
    <name type="scientific">Staphylococcus schweitzeri</name>
    <dbReference type="NCBI Taxonomy" id="1654388"/>
    <lineage>
        <taxon>Bacteria</taxon>
        <taxon>Bacillati</taxon>
        <taxon>Bacillota</taxon>
        <taxon>Bacilli</taxon>
        <taxon>Bacillales</taxon>
        <taxon>Staphylococcaceae</taxon>
        <taxon>Staphylococcus</taxon>
    </lineage>
</organism>
<dbReference type="GO" id="GO:0030288">
    <property type="term" value="C:outer membrane-bounded periplasmic space"/>
    <property type="evidence" value="ECO:0007669"/>
    <property type="project" value="TreeGrafter"/>
</dbReference>
<gene>
    <name evidence="8" type="primary">yhfQ_1</name>
    <name evidence="8" type="ORF">ERS140147_01344</name>
</gene>
<keyword evidence="5" id="KW-0564">Palmitate</keyword>
<dbReference type="Gene3D" id="3.40.50.1980">
    <property type="entry name" value="Nitrogenase molybdenum iron protein domain"/>
    <property type="match status" value="2"/>
</dbReference>